<dbReference type="Proteomes" id="UP000636960">
    <property type="component" value="Unassembled WGS sequence"/>
</dbReference>
<evidence type="ECO:0000313" key="3">
    <source>
        <dbReference type="Proteomes" id="UP000636960"/>
    </source>
</evidence>
<dbReference type="Pfam" id="PF14029">
    <property type="entry name" value="DUF4244"/>
    <property type="match status" value="1"/>
</dbReference>
<keyword evidence="1" id="KW-0472">Membrane</keyword>
<evidence type="ECO:0000313" key="2">
    <source>
        <dbReference type="EMBL" id="GIE98264.1"/>
    </source>
</evidence>
<dbReference type="InterPro" id="IPR025338">
    <property type="entry name" value="DUF4244"/>
</dbReference>
<evidence type="ECO:0000256" key="1">
    <source>
        <dbReference type="SAM" id="Phobius"/>
    </source>
</evidence>
<feature type="transmembrane region" description="Helical" evidence="1">
    <location>
        <begin position="25"/>
        <end position="43"/>
    </location>
</feature>
<protein>
    <recommendedName>
        <fullName evidence="4">DUF4244 domain-containing protein</fullName>
    </recommendedName>
</protein>
<proteinExistence type="predicted"/>
<gene>
    <name evidence="2" type="ORF">Ari01nite_57290</name>
</gene>
<keyword evidence="3" id="KW-1185">Reference proteome</keyword>
<comment type="caution">
    <text evidence="2">The sequence shown here is derived from an EMBL/GenBank/DDBJ whole genome shotgun (WGS) entry which is preliminary data.</text>
</comment>
<evidence type="ECO:0008006" key="4">
    <source>
        <dbReference type="Google" id="ProtNLM"/>
    </source>
</evidence>
<keyword evidence="1" id="KW-1133">Transmembrane helix</keyword>
<organism evidence="2 3">
    <name type="scientific">Paractinoplanes rishiriensis</name>
    <dbReference type="NCBI Taxonomy" id="1050105"/>
    <lineage>
        <taxon>Bacteria</taxon>
        <taxon>Bacillati</taxon>
        <taxon>Actinomycetota</taxon>
        <taxon>Actinomycetes</taxon>
        <taxon>Micromonosporales</taxon>
        <taxon>Micromonosporaceae</taxon>
        <taxon>Paractinoplanes</taxon>
    </lineage>
</organism>
<accession>A0A919K2H8</accession>
<sequence>MHRLIAHYIRLRTEAGDAGMSTAEYAIGTLAAVAFATVLLKVVNGPKVMAALSAVIEQALK</sequence>
<name>A0A919K2H8_9ACTN</name>
<reference evidence="2" key="1">
    <citation type="submission" date="2021-01" db="EMBL/GenBank/DDBJ databases">
        <title>Whole genome shotgun sequence of Actinoplanes rishiriensis NBRC 108556.</title>
        <authorList>
            <person name="Komaki H."/>
            <person name="Tamura T."/>
        </authorList>
    </citation>
    <scope>NUCLEOTIDE SEQUENCE</scope>
    <source>
        <strain evidence="2">NBRC 108556</strain>
    </source>
</reference>
<dbReference type="EMBL" id="BOMV01000060">
    <property type="protein sequence ID" value="GIE98264.1"/>
    <property type="molecule type" value="Genomic_DNA"/>
</dbReference>
<keyword evidence="1" id="KW-0812">Transmembrane</keyword>
<dbReference type="AlphaFoldDB" id="A0A919K2H8"/>